<feature type="compositionally biased region" description="Basic and acidic residues" evidence="8">
    <location>
        <begin position="1019"/>
        <end position="1036"/>
    </location>
</feature>
<comment type="subcellular location">
    <subcellularLocation>
        <location evidence="1">Cell inner membrane</location>
        <topology evidence="1">Multi-pass membrane protein</topology>
    </subcellularLocation>
</comment>
<feature type="region of interest" description="Disordered" evidence="8">
    <location>
        <begin position="1016"/>
        <end position="1036"/>
    </location>
</feature>
<feature type="transmembrane region" description="Helical" evidence="9">
    <location>
        <begin position="12"/>
        <end position="34"/>
    </location>
</feature>
<dbReference type="Gene3D" id="3.30.70.1320">
    <property type="entry name" value="Multidrug efflux transporter AcrB pore domain like"/>
    <property type="match status" value="1"/>
</dbReference>
<evidence type="ECO:0000256" key="7">
    <source>
        <dbReference type="ARBA" id="ARBA00023136"/>
    </source>
</evidence>
<gene>
    <name evidence="10" type="ORF">TW77_13015</name>
</gene>
<dbReference type="Gene3D" id="3.30.70.1430">
    <property type="entry name" value="Multidrug efflux transporter AcrB pore domain"/>
    <property type="match status" value="2"/>
</dbReference>
<dbReference type="InterPro" id="IPR001036">
    <property type="entry name" value="Acrflvin-R"/>
</dbReference>
<feature type="transmembrane region" description="Helical" evidence="9">
    <location>
        <begin position="463"/>
        <end position="486"/>
    </location>
</feature>
<keyword evidence="5 9" id="KW-0812">Transmembrane</keyword>
<feature type="transmembrane region" description="Helical" evidence="9">
    <location>
        <begin position="978"/>
        <end position="999"/>
    </location>
</feature>
<evidence type="ECO:0000313" key="10">
    <source>
        <dbReference type="EMBL" id="KJZ08324.1"/>
    </source>
</evidence>
<feature type="transmembrane region" description="Helical" evidence="9">
    <location>
        <begin position="525"/>
        <end position="543"/>
    </location>
</feature>
<protein>
    <submittedName>
        <fullName evidence="10">Multidrug transporter AcrB</fullName>
    </submittedName>
</protein>
<keyword evidence="11" id="KW-1185">Reference proteome</keyword>
<dbReference type="Gene3D" id="3.30.70.1440">
    <property type="entry name" value="Multidrug efflux transporter AcrB pore domain"/>
    <property type="match status" value="1"/>
</dbReference>
<dbReference type="FunFam" id="1.20.1640.10:FF:000001">
    <property type="entry name" value="Efflux pump membrane transporter"/>
    <property type="match status" value="1"/>
</dbReference>
<evidence type="ECO:0000256" key="1">
    <source>
        <dbReference type="ARBA" id="ARBA00004429"/>
    </source>
</evidence>
<sequence>MRITDTAVKRPVFAIVINLLLLTFGLVAFTMLPLREYPDIETPIVSVSTDYTGASAEVVETKITQVLENRISGIEGIKSITSSSRNGRSNITIEFNIDRNIDAAANDVRERVSRALDRLPEQVRPPEVSKSNSDESPIAWFVLNSETMDTLQLSDYAQRFIVDRLAVVDGVSNVRIGGERKYAMKIWLDRRAMAARDITASDIERVLRNENVELPAGEIESLDRDFAVRIARSYKTQQDFNNLVIKRGAQGYLVRLGEVADVRLEAADVESTFRGNGKNMIGLGIVKQAKANTLDVVDNARKELEKIKRNLPEGTTIQDSYDSSVFIRESIVEVYRTLGIAMGLVVLVIFIFLGNIRATLIPAITVPIALIATFTFLFAMGYSINLLTLLALVLAIGLVVDDAIVMLENIHRRIELGEPRLLAAYRGAREVGFAIVATTLVLVAVFVPLVFMEGRIGALFTEFALAVSAAVIFSSVTALTLSPALCSKVLKASNKESKFSQWMDRQFGRLEAGYRNVISDNINRRYSLTLTLALAGFASFALFQQIPSELTPKEDRGTFFIMMNGPEGASYENNAANMAEIEQRLLPYVENEELSRVLVRVPGWGGRGGVAIVGMPDWDERKRSTWEVMGEISGKMREVTDVRAFAIMRRGIGGGGQSRPIEFVLQGNDYDELVDWRDRILKRARTNQGLVRLDHDYKETFPQFLISIDKLKAADLGVSVSDIGRTLETMLGQRRVTTFIDRGEEYDVILKGTKADFSAPNDIADIYVTSRSDQLVPLDSLITIREEATASRLNRYNRMRAITITANLAPGYTLEQALNFLNQVAAEENDIDGAIDYKGESQLFYEGASAMTYVFILALTVTFLVLAAQFESFVHPLVIMLTVPLGLVGAMFGLYATDSSLNIYSQIGIVMLIGLSAKNGILIVEFANQLRDKGVAFEQAIIDAAVQRLRPIIMTSLTTVMSAIPLVLASGPGSESRMVIGVVVFAGVSVATILTLFVIPCAYSMLARRTQSPQATSDKLLEQHDAHPQTQQEREI</sequence>
<dbReference type="Gene3D" id="1.20.1640.10">
    <property type="entry name" value="Multidrug efflux transporter AcrB transmembrane domain"/>
    <property type="match status" value="2"/>
</dbReference>
<dbReference type="SUPFAM" id="SSF82866">
    <property type="entry name" value="Multidrug efflux transporter AcrB transmembrane domain"/>
    <property type="match status" value="2"/>
</dbReference>
<feature type="transmembrane region" description="Helical" evidence="9">
    <location>
        <begin position="431"/>
        <end position="451"/>
    </location>
</feature>
<evidence type="ECO:0000256" key="8">
    <source>
        <dbReference type="SAM" id="MobiDB-lite"/>
    </source>
</evidence>
<evidence type="ECO:0000313" key="11">
    <source>
        <dbReference type="Proteomes" id="UP000033452"/>
    </source>
</evidence>
<dbReference type="PANTHER" id="PTHR32063:SF14">
    <property type="entry name" value="BLL4319 PROTEIN"/>
    <property type="match status" value="1"/>
</dbReference>
<keyword evidence="3" id="KW-1003">Cell membrane</keyword>
<feature type="transmembrane region" description="Helical" evidence="9">
    <location>
        <begin position="952"/>
        <end position="972"/>
    </location>
</feature>
<feature type="transmembrane region" description="Helical" evidence="9">
    <location>
        <begin position="850"/>
        <end position="870"/>
    </location>
</feature>
<dbReference type="GO" id="GO:0005886">
    <property type="term" value="C:plasma membrane"/>
    <property type="evidence" value="ECO:0007669"/>
    <property type="project" value="UniProtKB-SubCell"/>
</dbReference>
<dbReference type="SUPFAM" id="SSF82693">
    <property type="entry name" value="Multidrug efflux transporter AcrB pore domain, PN1, PN2, PC1 and PC2 subdomains"/>
    <property type="match status" value="3"/>
</dbReference>
<evidence type="ECO:0000256" key="5">
    <source>
        <dbReference type="ARBA" id="ARBA00022692"/>
    </source>
</evidence>
<accession>A0A0F4QLW2</accession>
<comment type="caution">
    <text evidence="10">The sequence shown here is derived from an EMBL/GenBank/DDBJ whole genome shotgun (WGS) entry which is preliminary data.</text>
</comment>
<feature type="transmembrane region" description="Helical" evidence="9">
    <location>
        <begin position="877"/>
        <end position="897"/>
    </location>
</feature>
<keyword evidence="6 9" id="KW-1133">Transmembrane helix</keyword>
<dbReference type="PATRIC" id="fig|43658.5.peg.2751"/>
<dbReference type="InterPro" id="IPR027463">
    <property type="entry name" value="AcrB_DN_DC_subdom"/>
</dbReference>
<dbReference type="Gene3D" id="3.30.2090.10">
    <property type="entry name" value="Multidrug efflux transporter AcrB TolC docking domain, DN and DC subdomains"/>
    <property type="match status" value="2"/>
</dbReference>
<feature type="transmembrane region" description="Helical" evidence="9">
    <location>
        <begin position="334"/>
        <end position="353"/>
    </location>
</feature>
<dbReference type="PRINTS" id="PR00702">
    <property type="entry name" value="ACRIFLAVINRP"/>
</dbReference>
<evidence type="ECO:0000256" key="9">
    <source>
        <dbReference type="SAM" id="Phobius"/>
    </source>
</evidence>
<dbReference type="SUPFAM" id="SSF82714">
    <property type="entry name" value="Multidrug efflux transporter AcrB TolC docking domain, DN and DC subdomains"/>
    <property type="match status" value="2"/>
</dbReference>
<evidence type="ECO:0000256" key="4">
    <source>
        <dbReference type="ARBA" id="ARBA00022519"/>
    </source>
</evidence>
<dbReference type="AlphaFoldDB" id="A0A0F4QLW2"/>
<evidence type="ECO:0000256" key="6">
    <source>
        <dbReference type="ARBA" id="ARBA00022989"/>
    </source>
</evidence>
<proteinExistence type="predicted"/>
<feature type="transmembrane region" description="Helical" evidence="9">
    <location>
        <begin position="360"/>
        <end position="380"/>
    </location>
</feature>
<dbReference type="GO" id="GO:0042910">
    <property type="term" value="F:xenobiotic transmembrane transporter activity"/>
    <property type="evidence" value="ECO:0007669"/>
    <property type="project" value="TreeGrafter"/>
</dbReference>
<dbReference type="OrthoDB" id="9757904at2"/>
<dbReference type="RefSeq" id="WP_046005411.1">
    <property type="nucleotide sequence ID" value="NZ_JXYA01000027.1"/>
</dbReference>
<keyword evidence="4" id="KW-0997">Cell inner membrane</keyword>
<dbReference type="Proteomes" id="UP000033452">
    <property type="component" value="Unassembled WGS sequence"/>
</dbReference>
<name>A0A0F4QLW2_9GAMM</name>
<dbReference type="EMBL" id="JXYA01000027">
    <property type="protein sequence ID" value="KJZ08324.1"/>
    <property type="molecule type" value="Genomic_DNA"/>
</dbReference>
<reference evidence="10 11" key="1">
    <citation type="journal article" date="2015" name="BMC Genomics">
        <title>Genome mining reveals unlocked bioactive potential of marine Gram-negative bacteria.</title>
        <authorList>
            <person name="Machado H."/>
            <person name="Sonnenschein E.C."/>
            <person name="Melchiorsen J."/>
            <person name="Gram L."/>
        </authorList>
    </citation>
    <scope>NUCLEOTIDE SEQUENCE [LARGE SCALE GENOMIC DNA]</scope>
    <source>
        <strain evidence="10 11">S2471</strain>
    </source>
</reference>
<dbReference type="Pfam" id="PF00873">
    <property type="entry name" value="ACR_tran"/>
    <property type="match status" value="1"/>
</dbReference>
<organism evidence="10 11">
    <name type="scientific">Pseudoalteromonas rubra</name>
    <dbReference type="NCBI Taxonomy" id="43658"/>
    <lineage>
        <taxon>Bacteria</taxon>
        <taxon>Pseudomonadati</taxon>
        <taxon>Pseudomonadota</taxon>
        <taxon>Gammaproteobacteria</taxon>
        <taxon>Alteromonadales</taxon>
        <taxon>Pseudoalteromonadaceae</taxon>
        <taxon>Pseudoalteromonas</taxon>
    </lineage>
</organism>
<feature type="transmembrane region" description="Helical" evidence="9">
    <location>
        <begin position="903"/>
        <end position="924"/>
    </location>
</feature>
<feature type="transmembrane region" description="Helical" evidence="9">
    <location>
        <begin position="386"/>
        <end position="410"/>
    </location>
</feature>
<keyword evidence="2" id="KW-0813">Transport</keyword>
<dbReference type="PANTHER" id="PTHR32063">
    <property type="match status" value="1"/>
</dbReference>
<keyword evidence="7 9" id="KW-0472">Membrane</keyword>
<evidence type="ECO:0000256" key="2">
    <source>
        <dbReference type="ARBA" id="ARBA00022448"/>
    </source>
</evidence>
<evidence type="ECO:0000256" key="3">
    <source>
        <dbReference type="ARBA" id="ARBA00022475"/>
    </source>
</evidence>